<feature type="transmembrane region" description="Helical" evidence="5">
    <location>
        <begin position="320"/>
        <end position="345"/>
    </location>
</feature>
<feature type="transmembrane region" description="Helical" evidence="5">
    <location>
        <begin position="169"/>
        <end position="187"/>
    </location>
</feature>
<protein>
    <submittedName>
        <fullName evidence="7">Exopolysaccharide production protein ExoQ</fullName>
    </submittedName>
</protein>
<feature type="domain" description="O-antigen ligase-related" evidence="6">
    <location>
        <begin position="184"/>
        <end position="327"/>
    </location>
</feature>
<evidence type="ECO:0000313" key="8">
    <source>
        <dbReference type="Proteomes" id="UP000182258"/>
    </source>
</evidence>
<dbReference type="PANTHER" id="PTHR37422">
    <property type="entry name" value="TEICHURONIC ACID BIOSYNTHESIS PROTEIN TUAE"/>
    <property type="match status" value="1"/>
</dbReference>
<organism evidence="7 8">
    <name type="scientific">Devosia psychrophila</name>
    <dbReference type="NCBI Taxonomy" id="728005"/>
    <lineage>
        <taxon>Bacteria</taxon>
        <taxon>Pseudomonadati</taxon>
        <taxon>Pseudomonadota</taxon>
        <taxon>Alphaproteobacteria</taxon>
        <taxon>Hyphomicrobiales</taxon>
        <taxon>Devosiaceae</taxon>
        <taxon>Devosia</taxon>
    </lineage>
</organism>
<evidence type="ECO:0000256" key="5">
    <source>
        <dbReference type="SAM" id="Phobius"/>
    </source>
</evidence>
<feature type="transmembrane region" description="Helical" evidence="5">
    <location>
        <begin position="145"/>
        <end position="162"/>
    </location>
</feature>
<feature type="transmembrane region" description="Helical" evidence="5">
    <location>
        <begin position="59"/>
        <end position="77"/>
    </location>
</feature>
<name>A0A1I1JEP7_9HYPH</name>
<feature type="transmembrane region" description="Helical" evidence="5">
    <location>
        <begin position="83"/>
        <end position="102"/>
    </location>
</feature>
<reference evidence="7 8" key="1">
    <citation type="submission" date="2016-10" db="EMBL/GenBank/DDBJ databases">
        <authorList>
            <person name="de Groot N.N."/>
        </authorList>
    </citation>
    <scope>NUCLEOTIDE SEQUENCE [LARGE SCALE GENOMIC DNA]</scope>
    <source>
        <strain evidence="7 8">CGMCC 1.10210</strain>
    </source>
</reference>
<dbReference type="STRING" id="728005.SAMN04488059_105175"/>
<evidence type="ECO:0000256" key="3">
    <source>
        <dbReference type="ARBA" id="ARBA00022989"/>
    </source>
</evidence>
<feature type="transmembrane region" description="Helical" evidence="5">
    <location>
        <begin position="20"/>
        <end position="47"/>
    </location>
</feature>
<evidence type="ECO:0000256" key="2">
    <source>
        <dbReference type="ARBA" id="ARBA00022692"/>
    </source>
</evidence>
<dbReference type="GO" id="GO:0016020">
    <property type="term" value="C:membrane"/>
    <property type="evidence" value="ECO:0007669"/>
    <property type="project" value="UniProtKB-SubCell"/>
</dbReference>
<keyword evidence="4 5" id="KW-0472">Membrane</keyword>
<dbReference type="EMBL" id="FOMB01000005">
    <property type="protein sequence ID" value="SFC46835.1"/>
    <property type="molecule type" value="Genomic_DNA"/>
</dbReference>
<feature type="transmembrane region" description="Helical" evidence="5">
    <location>
        <begin position="114"/>
        <end position="139"/>
    </location>
</feature>
<feature type="transmembrane region" description="Helical" evidence="5">
    <location>
        <begin position="352"/>
        <end position="369"/>
    </location>
</feature>
<dbReference type="OrthoDB" id="4391260at2"/>
<evidence type="ECO:0000256" key="4">
    <source>
        <dbReference type="ARBA" id="ARBA00023136"/>
    </source>
</evidence>
<dbReference type="RefSeq" id="WP_052952637.1">
    <property type="nucleotide sequence ID" value="NZ_FOMB01000005.1"/>
</dbReference>
<proteinExistence type="predicted"/>
<gene>
    <name evidence="7" type="ORF">SAMN04488059_105175</name>
</gene>
<dbReference type="Pfam" id="PF04932">
    <property type="entry name" value="Wzy_C"/>
    <property type="match status" value="1"/>
</dbReference>
<keyword evidence="3 5" id="KW-1133">Transmembrane helix</keyword>
<dbReference type="AlphaFoldDB" id="A0A1I1JEP7"/>
<dbReference type="Proteomes" id="UP000182258">
    <property type="component" value="Unassembled WGS sequence"/>
</dbReference>
<dbReference type="InterPro" id="IPR007016">
    <property type="entry name" value="O-antigen_ligase-rel_domated"/>
</dbReference>
<evidence type="ECO:0000259" key="6">
    <source>
        <dbReference type="Pfam" id="PF04932"/>
    </source>
</evidence>
<feature type="transmembrane region" description="Helical" evidence="5">
    <location>
        <begin position="375"/>
        <end position="396"/>
    </location>
</feature>
<dbReference type="InterPro" id="IPR051533">
    <property type="entry name" value="WaaL-like"/>
</dbReference>
<sequence length="430" mass="45925">MSASPYQLTINQAYLLTFGAFAALVLNAMFGSLAALTFMGCGGLLIVSNVSASMDSVRRWWFVLLLPAYCLLTALWSQYPSNSLRYGLQLTFTFIFAVVMTGRLSTASLMRLMFLVYGIGVIASILFGRTGAFGAWLGVFGSKNAFAAHIAVFALISVAVAADRKSHWALRLLGLAGAGSSAPLLVLAQSAGASMMVLPCIGVVLLSVLSARLSGMQRVFMLSMLLLIGAALALLITTMGDTLLTDILEGSGKDATLTGRTELWATGLSYIAERPLQGLGYRSFWVIGFAPAEELWAMFDVPSGAGFNFHNTYISNAVEIGLVGLGLQIAIMYGGALLMGIYTLARPTAPNALLLALQTLMILRSFIEVEVFFEFSIRTIMGVATLIYALAGLVALRKPADAAHRPRLSRGALSHVAIPDRPRSLPHAHL</sequence>
<evidence type="ECO:0000313" key="7">
    <source>
        <dbReference type="EMBL" id="SFC46835.1"/>
    </source>
</evidence>
<comment type="subcellular location">
    <subcellularLocation>
        <location evidence="1">Membrane</location>
        <topology evidence="1">Multi-pass membrane protein</topology>
    </subcellularLocation>
</comment>
<accession>A0A1I1JEP7</accession>
<feature type="transmembrane region" description="Helical" evidence="5">
    <location>
        <begin position="193"/>
        <end position="212"/>
    </location>
</feature>
<keyword evidence="2 5" id="KW-0812">Transmembrane</keyword>
<evidence type="ECO:0000256" key="1">
    <source>
        <dbReference type="ARBA" id="ARBA00004141"/>
    </source>
</evidence>
<feature type="transmembrane region" description="Helical" evidence="5">
    <location>
        <begin position="219"/>
        <end position="239"/>
    </location>
</feature>
<dbReference type="PANTHER" id="PTHR37422:SF13">
    <property type="entry name" value="LIPOPOLYSACCHARIDE BIOSYNTHESIS PROTEIN PA4999-RELATED"/>
    <property type="match status" value="1"/>
</dbReference>